<dbReference type="PANTHER" id="PTHR47074">
    <property type="entry name" value="BNAC02G40300D PROTEIN"/>
    <property type="match status" value="1"/>
</dbReference>
<dbReference type="InterPro" id="IPR052929">
    <property type="entry name" value="RNase_H-like_EbsB-rel"/>
</dbReference>
<dbReference type="EnsemblPlants" id="evm.model.02.587">
    <property type="protein sequence ID" value="cds.evm.model.02.587"/>
    <property type="gene ID" value="evm.TU.02.587"/>
</dbReference>
<reference evidence="1" key="2">
    <citation type="submission" date="2021-03" db="UniProtKB">
        <authorList>
            <consortium name="EnsemblPlants"/>
        </authorList>
    </citation>
    <scope>IDENTIFICATION</scope>
</reference>
<evidence type="ECO:0000313" key="2">
    <source>
        <dbReference type="Proteomes" id="UP000596661"/>
    </source>
</evidence>
<dbReference type="Gramene" id="evm.model.02.587">
    <property type="protein sequence ID" value="cds.evm.model.02.587"/>
    <property type="gene ID" value="evm.TU.02.587"/>
</dbReference>
<proteinExistence type="predicted"/>
<organism evidence="1 2">
    <name type="scientific">Cannabis sativa</name>
    <name type="common">Hemp</name>
    <name type="synonym">Marijuana</name>
    <dbReference type="NCBI Taxonomy" id="3483"/>
    <lineage>
        <taxon>Eukaryota</taxon>
        <taxon>Viridiplantae</taxon>
        <taxon>Streptophyta</taxon>
        <taxon>Embryophyta</taxon>
        <taxon>Tracheophyta</taxon>
        <taxon>Spermatophyta</taxon>
        <taxon>Magnoliopsida</taxon>
        <taxon>eudicotyledons</taxon>
        <taxon>Gunneridae</taxon>
        <taxon>Pentapetalae</taxon>
        <taxon>rosids</taxon>
        <taxon>fabids</taxon>
        <taxon>Rosales</taxon>
        <taxon>Cannabaceae</taxon>
        <taxon>Cannabis</taxon>
    </lineage>
</organism>
<accession>A0A803P1Q1</accession>
<dbReference type="PANTHER" id="PTHR47074:SF11">
    <property type="entry name" value="REVERSE TRANSCRIPTASE-LIKE PROTEIN"/>
    <property type="match status" value="1"/>
</dbReference>
<keyword evidence="2" id="KW-1185">Reference proteome</keyword>
<protein>
    <recommendedName>
        <fullName evidence="3">RNase H type-1 domain-containing protein</fullName>
    </recommendedName>
</protein>
<dbReference type="AlphaFoldDB" id="A0A803P1Q1"/>
<evidence type="ECO:0008006" key="3">
    <source>
        <dbReference type="Google" id="ProtNLM"/>
    </source>
</evidence>
<dbReference type="Proteomes" id="UP000596661">
    <property type="component" value="Chromosome 2"/>
</dbReference>
<name>A0A803P1Q1_CANSA</name>
<evidence type="ECO:0000313" key="1">
    <source>
        <dbReference type="EnsemblPlants" id="cds.evm.model.02.587"/>
    </source>
</evidence>
<sequence>MIVLTFLETILQKLGFMERWISLIMSCVSSTKYMIIHGRYVLGPLTPTRAANGAPRVSHMLLADDNYLYCKATVEEAIKIQELLQKFEMASGCLASTMNRNKTTVLGYLKTKVRKHLLSWESRDIEKLMTMFWWQSKGDRKGIIGCLGTNYSARNDLIWNVKEVKFQNIIVFAKTYLDNWKKAQKSDMDASQVELQLGDGKEHWTLPKENSIKINVNAALFEGGHSYDLGLVARDAKCILIEGCTIFSHGKVEPTLAKAIGVREALSWVKVLNVQQMKVETDFLCVVQALHSPLSMAGVTLASGKSIDLRARPWIPWLDPTQTPKMSKTMWFRGPFPIRCDNIPGDSFLEFVENLMLAVSTVDRIPLLCFMRCLCQEIWNLRNKIIFKGSAIDMALLNNQILSKWIEISEVSHSSISSLEVKVDLRSGYWAYMMQKSVATSPLEAEVKAIHMALSWVVQSRISSEIAEIFQGEGISPAVLIVFSV</sequence>
<dbReference type="EMBL" id="UZAU01000122">
    <property type="status" value="NOT_ANNOTATED_CDS"/>
    <property type="molecule type" value="Genomic_DNA"/>
</dbReference>
<reference evidence="1" key="1">
    <citation type="submission" date="2018-11" db="EMBL/GenBank/DDBJ databases">
        <authorList>
            <person name="Grassa J C."/>
        </authorList>
    </citation>
    <scope>NUCLEOTIDE SEQUENCE [LARGE SCALE GENOMIC DNA]</scope>
</reference>